<evidence type="ECO:0000256" key="1">
    <source>
        <dbReference type="ARBA" id="ARBA00004141"/>
    </source>
</evidence>
<sequence length="269" mass="28851">MRLLTQAGRHGPPFTCQTTSCFSCSQMIFPALVFLGLKNNDCCGCCGNEGCGKRFALTVHKGSGLQRTSSATWKPRQQPQPPCTRGEHSLTAPAPPHTSARGFRTPSGGGRAGAGPHLIRLQSLMFTSTIFAVIGVLGAGYSFIVSAVSINRGPKCLISQNNTWGYPFHEGDYLGNSDLWSRCQKPSDVVPWNLTLFSILLIVGAVQIIICAIQVINGLLGTLCGDCQCCGCCGEVDICCRKTHHGLFPNVLFPNSIYTSSSISGRHRN</sequence>
<dbReference type="InterPro" id="IPR008661">
    <property type="entry name" value="L6_membrane"/>
</dbReference>
<reference evidence="8 9" key="1">
    <citation type="journal article" date="2018" name="Mol. Genet. Genomics">
        <title>The red deer Cervus elaphus genome CerEla1.0: sequencing, annotating, genes, and chromosomes.</title>
        <authorList>
            <person name="Bana N.A."/>
            <person name="Nyiri A."/>
            <person name="Nagy J."/>
            <person name="Frank K."/>
            <person name="Nagy T."/>
            <person name="Steger V."/>
            <person name="Schiller M."/>
            <person name="Lakatos P."/>
            <person name="Sugar L."/>
            <person name="Horn P."/>
            <person name="Barta E."/>
            <person name="Orosz L."/>
        </authorList>
    </citation>
    <scope>NUCLEOTIDE SEQUENCE [LARGE SCALE GENOMIC DNA]</scope>
    <source>
        <strain evidence="8">Hungarian</strain>
    </source>
</reference>
<keyword evidence="9" id="KW-1185">Reference proteome</keyword>
<evidence type="ECO:0000256" key="5">
    <source>
        <dbReference type="ARBA" id="ARBA00023136"/>
    </source>
</evidence>
<accession>A0A212CI03</accession>
<organism evidence="8 9">
    <name type="scientific">Cervus elaphus hippelaphus</name>
    <name type="common">European red deer</name>
    <dbReference type="NCBI Taxonomy" id="46360"/>
    <lineage>
        <taxon>Eukaryota</taxon>
        <taxon>Metazoa</taxon>
        <taxon>Chordata</taxon>
        <taxon>Craniata</taxon>
        <taxon>Vertebrata</taxon>
        <taxon>Euteleostomi</taxon>
        <taxon>Mammalia</taxon>
        <taxon>Eutheria</taxon>
        <taxon>Laurasiatheria</taxon>
        <taxon>Artiodactyla</taxon>
        <taxon>Ruminantia</taxon>
        <taxon>Pecora</taxon>
        <taxon>Cervidae</taxon>
        <taxon>Cervinae</taxon>
        <taxon>Cervus</taxon>
    </lineage>
</organism>
<protein>
    <submittedName>
        <fullName evidence="8">Uncharacterized protein</fullName>
    </submittedName>
</protein>
<evidence type="ECO:0000256" key="3">
    <source>
        <dbReference type="ARBA" id="ARBA00022692"/>
    </source>
</evidence>
<comment type="similarity">
    <text evidence="2">Belongs to the L6 tetraspanin family.</text>
</comment>
<dbReference type="Pfam" id="PF05805">
    <property type="entry name" value="L6_membrane"/>
    <property type="match status" value="1"/>
</dbReference>
<evidence type="ECO:0000256" key="4">
    <source>
        <dbReference type="ARBA" id="ARBA00022989"/>
    </source>
</evidence>
<proteinExistence type="inferred from homology"/>
<feature type="transmembrane region" description="Helical" evidence="7">
    <location>
        <begin position="194"/>
        <end position="213"/>
    </location>
</feature>
<dbReference type="GO" id="GO:0016020">
    <property type="term" value="C:membrane"/>
    <property type="evidence" value="ECO:0007669"/>
    <property type="project" value="UniProtKB-SubCell"/>
</dbReference>
<feature type="region of interest" description="Disordered" evidence="6">
    <location>
        <begin position="67"/>
        <end position="111"/>
    </location>
</feature>
<dbReference type="OrthoDB" id="9449742at2759"/>
<dbReference type="EMBL" id="MKHE01000019">
    <property type="protein sequence ID" value="OWK05666.1"/>
    <property type="molecule type" value="Genomic_DNA"/>
</dbReference>
<evidence type="ECO:0000313" key="9">
    <source>
        <dbReference type="Proteomes" id="UP000242450"/>
    </source>
</evidence>
<evidence type="ECO:0000256" key="7">
    <source>
        <dbReference type="SAM" id="Phobius"/>
    </source>
</evidence>
<evidence type="ECO:0000256" key="6">
    <source>
        <dbReference type="SAM" id="MobiDB-lite"/>
    </source>
</evidence>
<keyword evidence="3 7" id="KW-0812">Transmembrane</keyword>
<dbReference type="AlphaFoldDB" id="A0A212CI03"/>
<name>A0A212CI03_CEREH</name>
<keyword evidence="5 7" id="KW-0472">Membrane</keyword>
<evidence type="ECO:0000313" key="8">
    <source>
        <dbReference type="EMBL" id="OWK05666.1"/>
    </source>
</evidence>
<comment type="caution">
    <text evidence="8">The sequence shown here is derived from an EMBL/GenBank/DDBJ whole genome shotgun (WGS) entry which is preliminary data.</text>
</comment>
<dbReference type="Proteomes" id="UP000242450">
    <property type="component" value="Chromosome 19"/>
</dbReference>
<keyword evidence="4 7" id="KW-1133">Transmembrane helix</keyword>
<dbReference type="PANTHER" id="PTHR14198">
    <property type="entry name" value="TRANSMEMBRANE 4 L6 FAMILY MEMBER 1-RELATED"/>
    <property type="match status" value="1"/>
</dbReference>
<feature type="non-terminal residue" evidence="8">
    <location>
        <position position="269"/>
    </location>
</feature>
<dbReference type="PANTHER" id="PTHR14198:SF15">
    <property type="entry name" value="TRANSMEMBRANE 4 L6 FAMILY MEMBER 4"/>
    <property type="match status" value="1"/>
</dbReference>
<gene>
    <name evidence="8" type="ORF">Celaphus_00013031</name>
</gene>
<feature type="compositionally biased region" description="Polar residues" evidence="6">
    <location>
        <begin position="67"/>
        <end position="77"/>
    </location>
</feature>
<comment type="subcellular location">
    <subcellularLocation>
        <location evidence="1">Membrane</location>
        <topology evidence="1">Multi-pass membrane protein</topology>
    </subcellularLocation>
</comment>
<evidence type="ECO:0000256" key="2">
    <source>
        <dbReference type="ARBA" id="ARBA00006193"/>
    </source>
</evidence>
<feature type="transmembrane region" description="Helical" evidence="7">
    <location>
        <begin position="124"/>
        <end position="144"/>
    </location>
</feature>